<proteinExistence type="predicted"/>
<name>A0A428YYJ3_KIBAR</name>
<gene>
    <name evidence="1" type="ORF">DMH04_38125</name>
</gene>
<dbReference type="AlphaFoldDB" id="A0A428YYJ3"/>
<accession>A0A428YYJ3</accession>
<dbReference type="OrthoDB" id="3364069at2"/>
<comment type="caution">
    <text evidence="1">The sequence shown here is derived from an EMBL/GenBank/DDBJ whole genome shotgun (WGS) entry which is preliminary data.</text>
</comment>
<evidence type="ECO:0008006" key="3">
    <source>
        <dbReference type="Google" id="ProtNLM"/>
    </source>
</evidence>
<organism evidence="1 2">
    <name type="scientific">Kibdelosporangium aridum</name>
    <dbReference type="NCBI Taxonomy" id="2030"/>
    <lineage>
        <taxon>Bacteria</taxon>
        <taxon>Bacillati</taxon>
        <taxon>Actinomycetota</taxon>
        <taxon>Actinomycetes</taxon>
        <taxon>Pseudonocardiales</taxon>
        <taxon>Pseudonocardiaceae</taxon>
        <taxon>Kibdelosporangium</taxon>
    </lineage>
</organism>
<dbReference type="RefSeq" id="WP_125728028.1">
    <property type="nucleotide sequence ID" value="NZ_QHKI01000047.1"/>
</dbReference>
<dbReference type="Proteomes" id="UP000287547">
    <property type="component" value="Unassembled WGS sequence"/>
</dbReference>
<dbReference type="InterPro" id="IPR025332">
    <property type="entry name" value="DUF4238"/>
</dbReference>
<evidence type="ECO:0000313" key="1">
    <source>
        <dbReference type="EMBL" id="RSM75544.1"/>
    </source>
</evidence>
<evidence type="ECO:0000313" key="2">
    <source>
        <dbReference type="Proteomes" id="UP000287547"/>
    </source>
</evidence>
<dbReference type="EMBL" id="QHKI01000047">
    <property type="protein sequence ID" value="RSM75544.1"/>
    <property type="molecule type" value="Genomic_DNA"/>
</dbReference>
<dbReference type="Pfam" id="PF14022">
    <property type="entry name" value="DUF4238"/>
    <property type="match status" value="1"/>
</dbReference>
<protein>
    <recommendedName>
        <fullName evidence="3">DUF4238 domain-containing protein</fullName>
    </recommendedName>
</protein>
<reference evidence="1 2" key="1">
    <citation type="submission" date="2018-05" db="EMBL/GenBank/DDBJ databases">
        <title>Evolution of GPA BGCs.</title>
        <authorList>
            <person name="Waglechner N."/>
            <person name="Wright G.D."/>
        </authorList>
    </citation>
    <scope>NUCLEOTIDE SEQUENCE [LARGE SCALE GENOMIC DNA]</scope>
    <source>
        <strain evidence="1 2">A82846</strain>
    </source>
</reference>
<sequence>MDAADHLKAVAPLADANVVRQHTVSRVILKRFAAAPLHKRAGLLEIVNLDWLNAKSTFLGPFGCGRVDNYVTYASQSLEELWQTVENNLSAAIAACDDGSIFDHPEHIKTLKDAIAVHFVRSVHTRPYLDDLWRDFLPRFRREILATKRDMLIADFQRKYGLYPAGPEALESILDDAMAPQLKLRDKGAYFRTSLERLFNLASRHLDTFGLEVSRPASGEFIIGDAPAIAVGSDGRLGVRQGVGVTSASTIALPLGPFLTVSTGSTNALIELDYEQVHRANGWQIRAASRYVYCRPESDLSSAIRAFARDVRPQPGH</sequence>